<gene>
    <name evidence="7" type="ORF">DRW07_03570</name>
</gene>
<feature type="transmembrane region" description="Helical" evidence="6">
    <location>
        <begin position="129"/>
        <end position="146"/>
    </location>
</feature>
<evidence type="ECO:0000256" key="4">
    <source>
        <dbReference type="ARBA" id="ARBA00022989"/>
    </source>
</evidence>
<organism evidence="7 8">
    <name type="scientific">Alteromonas sediminis</name>
    <dbReference type="NCBI Taxonomy" id="2259342"/>
    <lineage>
        <taxon>Bacteria</taxon>
        <taxon>Pseudomonadati</taxon>
        <taxon>Pseudomonadota</taxon>
        <taxon>Gammaproteobacteria</taxon>
        <taxon>Alteromonadales</taxon>
        <taxon>Alteromonadaceae</taxon>
        <taxon>Alteromonas/Salinimonas group</taxon>
        <taxon>Alteromonas</taxon>
    </lineage>
</organism>
<comment type="subcellular location">
    <subcellularLocation>
        <location evidence="1 6">Cell membrane</location>
        <topology evidence="1 6">Multi-pass membrane protein</topology>
    </subcellularLocation>
</comment>
<name>A0A3N5Y5Q0_9ALTE</name>
<evidence type="ECO:0000256" key="1">
    <source>
        <dbReference type="ARBA" id="ARBA00004651"/>
    </source>
</evidence>
<evidence type="ECO:0000256" key="5">
    <source>
        <dbReference type="ARBA" id="ARBA00023136"/>
    </source>
</evidence>
<sequence>MSESQRHSQVSLKIGLALLLLGIAVFLYYTDISVLVTEIKAFALNPQADPVWFILALCFLPLLGLPLSIFCIVAGAKFGVGWGLVIIGIAMMCQMVACYLAMHSFIKPSIIRWLDKKDRSVPDMGRSSQIKWAVGIVALPILPYMMKNLLLASGSLSLAYYLLINWSIQLLHAVPYVMFSGAMKDQNFTLVAVAVVLILALSGGAHYANKKRQ</sequence>
<dbReference type="OrthoDB" id="6182976at2"/>
<keyword evidence="8" id="KW-1185">Reference proteome</keyword>
<feature type="transmembrane region" description="Helical" evidence="6">
    <location>
        <begin position="158"/>
        <end position="178"/>
    </location>
</feature>
<evidence type="ECO:0000313" key="7">
    <source>
        <dbReference type="EMBL" id="RPJ68496.1"/>
    </source>
</evidence>
<dbReference type="RefSeq" id="WP_124026497.1">
    <property type="nucleotide sequence ID" value="NZ_JBHRSN010000005.1"/>
</dbReference>
<proteinExistence type="inferred from homology"/>
<feature type="transmembrane region" description="Helical" evidence="6">
    <location>
        <begin position="80"/>
        <end position="102"/>
    </location>
</feature>
<keyword evidence="4 6" id="KW-1133">Transmembrane helix</keyword>
<dbReference type="PANTHER" id="PTHR12677">
    <property type="entry name" value="GOLGI APPARATUS MEMBRANE PROTEIN TVP38-RELATED"/>
    <property type="match status" value="1"/>
</dbReference>
<reference evidence="7 8" key="1">
    <citation type="submission" date="2018-11" db="EMBL/GenBank/DDBJ databases">
        <authorList>
            <person name="Ye M.-Q."/>
            <person name="Du Z.-J."/>
        </authorList>
    </citation>
    <scope>NUCLEOTIDE SEQUENCE [LARGE SCALE GENOMIC DNA]</scope>
    <source>
        <strain evidence="7 8">U0105</strain>
    </source>
</reference>
<keyword evidence="2 6" id="KW-1003">Cell membrane</keyword>
<keyword evidence="3 6" id="KW-0812">Transmembrane</keyword>
<protein>
    <recommendedName>
        <fullName evidence="6">TVP38/TMEM64 family membrane protein</fullName>
    </recommendedName>
</protein>
<evidence type="ECO:0000256" key="3">
    <source>
        <dbReference type="ARBA" id="ARBA00022692"/>
    </source>
</evidence>
<comment type="caution">
    <text evidence="7">The sequence shown here is derived from an EMBL/GenBank/DDBJ whole genome shotgun (WGS) entry which is preliminary data.</text>
</comment>
<evidence type="ECO:0000256" key="2">
    <source>
        <dbReference type="ARBA" id="ARBA00022475"/>
    </source>
</evidence>
<comment type="similarity">
    <text evidence="6">Belongs to the TVP38/TMEM64 family.</text>
</comment>
<dbReference type="GO" id="GO:0005886">
    <property type="term" value="C:plasma membrane"/>
    <property type="evidence" value="ECO:0007669"/>
    <property type="project" value="UniProtKB-SubCell"/>
</dbReference>
<evidence type="ECO:0000313" key="8">
    <source>
        <dbReference type="Proteomes" id="UP000275281"/>
    </source>
</evidence>
<dbReference type="EMBL" id="RPOK01000001">
    <property type="protein sequence ID" value="RPJ68496.1"/>
    <property type="molecule type" value="Genomic_DNA"/>
</dbReference>
<feature type="transmembrane region" description="Helical" evidence="6">
    <location>
        <begin position="50"/>
        <end position="73"/>
    </location>
</feature>
<feature type="transmembrane region" description="Helical" evidence="6">
    <location>
        <begin position="12"/>
        <end position="30"/>
    </location>
</feature>
<evidence type="ECO:0000256" key="6">
    <source>
        <dbReference type="RuleBase" id="RU366058"/>
    </source>
</evidence>
<accession>A0A3N5Y5Q0</accession>
<keyword evidence="5 6" id="KW-0472">Membrane</keyword>
<dbReference type="Proteomes" id="UP000275281">
    <property type="component" value="Unassembled WGS sequence"/>
</dbReference>
<feature type="transmembrane region" description="Helical" evidence="6">
    <location>
        <begin position="190"/>
        <end position="208"/>
    </location>
</feature>
<dbReference type="PANTHER" id="PTHR12677:SF59">
    <property type="entry name" value="GOLGI APPARATUS MEMBRANE PROTEIN TVP38-RELATED"/>
    <property type="match status" value="1"/>
</dbReference>
<dbReference type="AlphaFoldDB" id="A0A3N5Y5Q0"/>
<dbReference type="InterPro" id="IPR015414">
    <property type="entry name" value="TMEM64"/>
</dbReference>